<keyword evidence="5" id="KW-1185">Reference proteome</keyword>
<dbReference type="Pfam" id="PF12796">
    <property type="entry name" value="Ank_2"/>
    <property type="match status" value="1"/>
</dbReference>
<accession>A0A1D1UMQ0</accession>
<evidence type="ECO:0000256" key="1">
    <source>
        <dbReference type="PROSITE-ProRule" id="PRU00023"/>
    </source>
</evidence>
<feature type="region of interest" description="Disordered" evidence="2">
    <location>
        <begin position="37"/>
        <end position="63"/>
    </location>
</feature>
<dbReference type="OrthoDB" id="10252328at2759"/>
<evidence type="ECO:0000313" key="4">
    <source>
        <dbReference type="EMBL" id="GAU88922.1"/>
    </source>
</evidence>
<feature type="repeat" description="ANK" evidence="1">
    <location>
        <begin position="236"/>
        <end position="268"/>
    </location>
</feature>
<dbReference type="PANTHER" id="PTHR46307">
    <property type="entry name" value="G9A, ISOFORM B"/>
    <property type="match status" value="1"/>
</dbReference>
<dbReference type="InterPro" id="IPR043550">
    <property type="entry name" value="EHMT1/EHMT2"/>
</dbReference>
<comment type="caution">
    <text evidence="4">The sequence shown here is derived from an EMBL/GenBank/DDBJ whole genome shotgun (WGS) entry which is preliminary data.</text>
</comment>
<dbReference type="SUPFAM" id="SSF82199">
    <property type="entry name" value="SET domain"/>
    <property type="match status" value="1"/>
</dbReference>
<dbReference type="GO" id="GO:0042054">
    <property type="term" value="F:histone methyltransferase activity"/>
    <property type="evidence" value="ECO:0007669"/>
    <property type="project" value="InterPro"/>
</dbReference>
<feature type="repeat" description="ANK" evidence="1">
    <location>
        <begin position="307"/>
        <end position="339"/>
    </location>
</feature>
<dbReference type="Pfam" id="PF00856">
    <property type="entry name" value="SET"/>
    <property type="match status" value="1"/>
</dbReference>
<evidence type="ECO:0000313" key="5">
    <source>
        <dbReference type="Proteomes" id="UP000186922"/>
    </source>
</evidence>
<dbReference type="Gene3D" id="1.25.40.20">
    <property type="entry name" value="Ankyrin repeat-containing domain"/>
    <property type="match status" value="1"/>
</dbReference>
<dbReference type="SUPFAM" id="SSF48403">
    <property type="entry name" value="Ankyrin repeat"/>
    <property type="match status" value="1"/>
</dbReference>
<reference evidence="4 5" key="1">
    <citation type="journal article" date="2016" name="Nat. Commun.">
        <title>Extremotolerant tardigrade genome and improved radiotolerance of human cultured cells by tardigrade-unique protein.</title>
        <authorList>
            <person name="Hashimoto T."/>
            <person name="Horikawa D.D."/>
            <person name="Saito Y."/>
            <person name="Kuwahara H."/>
            <person name="Kozuka-Hata H."/>
            <person name="Shin-I T."/>
            <person name="Minakuchi Y."/>
            <person name="Ohishi K."/>
            <person name="Motoyama A."/>
            <person name="Aizu T."/>
            <person name="Enomoto A."/>
            <person name="Kondo K."/>
            <person name="Tanaka S."/>
            <person name="Hara Y."/>
            <person name="Koshikawa S."/>
            <person name="Sagara H."/>
            <person name="Miura T."/>
            <person name="Yokobori S."/>
            <person name="Miyagawa K."/>
            <person name="Suzuki Y."/>
            <person name="Kubo T."/>
            <person name="Oyama M."/>
            <person name="Kohara Y."/>
            <person name="Fujiyama A."/>
            <person name="Arakawa K."/>
            <person name="Katayama T."/>
            <person name="Toyoda A."/>
            <person name="Kunieda T."/>
        </authorList>
    </citation>
    <scope>NUCLEOTIDE SEQUENCE [LARGE SCALE GENOMIC DNA]</scope>
    <source>
        <strain evidence="4 5">YOKOZUNA-1</strain>
    </source>
</reference>
<protein>
    <recommendedName>
        <fullName evidence="3">SET domain-containing protein</fullName>
    </recommendedName>
</protein>
<dbReference type="STRING" id="947166.A0A1D1UMQ0"/>
<evidence type="ECO:0000259" key="3">
    <source>
        <dbReference type="PROSITE" id="PS50280"/>
    </source>
</evidence>
<dbReference type="InterPro" id="IPR046341">
    <property type="entry name" value="SET_dom_sf"/>
</dbReference>
<feature type="domain" description="SET" evidence="3">
    <location>
        <begin position="529"/>
        <end position="641"/>
    </location>
</feature>
<dbReference type="PROSITE" id="PS50280">
    <property type="entry name" value="SET"/>
    <property type="match status" value="1"/>
</dbReference>
<gene>
    <name evidence="4" type="primary">RvY_01535-1</name>
    <name evidence="4" type="synonym">RvY_01535.1</name>
    <name evidence="4" type="ORF">RvY_01535</name>
</gene>
<dbReference type="AlphaFoldDB" id="A0A1D1UMQ0"/>
<dbReference type="PROSITE" id="PS50297">
    <property type="entry name" value="ANK_REP_REGION"/>
    <property type="match status" value="1"/>
</dbReference>
<evidence type="ECO:0000256" key="2">
    <source>
        <dbReference type="SAM" id="MobiDB-lite"/>
    </source>
</evidence>
<keyword evidence="1" id="KW-0040">ANK repeat</keyword>
<dbReference type="Proteomes" id="UP000186922">
    <property type="component" value="Unassembled WGS sequence"/>
</dbReference>
<sequence>MEEYQRIFSIDYEAVRTEVDEQKQTFFIFPLLQSRPVTADTPAPPRRRSKASDEDNGKALSTTHTEISHLRGVRVTRDHARLIIPIVIRTNQETNLFEYVILPDFVVSSFDDIETWLIAFSKKFILKEKNSQEAMHLKIASDLSGAVPQMTYDIGGLRVQAWTTIDEANLYYQIFAPPTFPLSPLLEHATDESLISRQFLFQLTAKFDKPPEVNGNPEGKRPVIHAVTPQKSAEDAADLALITATTSKNYQVMKILLDNGADVMAQDGHLQTSFHIAAAEGDLEALRILVLYNKKPQDLVINAPDAVGRTALMDAAEAKSVECVKFLLEHGANAAARDHHNETALHKVVLGGWDQAIGVLLRDHGCSLTATNNVGMTASTLAATKLLPYHIPESSKKLVMIPVMECLLDFPFSTAKHRLSQGQIFMDISNVGRRPLFEFQYGLTIQSRTEAYIQLRPNSAWSNHSCACHETACKTCVCVRIANRGQQVFTSRGLLLSSFPETQPIVLCSPFCRCSKDCPLRSLCNVICPNMEIYHDNLKKIWCVRTREELKRGQFVSLLAGEIIHPRFMDEAKPYRYLIFSRSLSIDISHRANCSRFFGDSTQPNLRIAVVKSFDKTKPPQIAFFASEWIAEGETLCYDKSHCFDVVQQVLRDQCFSEFRFDF</sequence>
<dbReference type="PANTHER" id="PTHR46307:SF4">
    <property type="entry name" value="G9A, ISOFORM B"/>
    <property type="match status" value="1"/>
</dbReference>
<name>A0A1D1UMQ0_RAMVA</name>
<dbReference type="InterPro" id="IPR002110">
    <property type="entry name" value="Ankyrin_rpt"/>
</dbReference>
<dbReference type="GO" id="GO:0016279">
    <property type="term" value="F:protein-lysine N-methyltransferase activity"/>
    <property type="evidence" value="ECO:0007669"/>
    <property type="project" value="InterPro"/>
</dbReference>
<dbReference type="SMART" id="SM00317">
    <property type="entry name" value="SET"/>
    <property type="match status" value="1"/>
</dbReference>
<dbReference type="GO" id="GO:0002039">
    <property type="term" value="F:p53 binding"/>
    <property type="evidence" value="ECO:0007669"/>
    <property type="project" value="InterPro"/>
</dbReference>
<dbReference type="EMBL" id="BDGG01000001">
    <property type="protein sequence ID" value="GAU88922.1"/>
    <property type="molecule type" value="Genomic_DNA"/>
</dbReference>
<dbReference type="SMART" id="SM00248">
    <property type="entry name" value="ANK"/>
    <property type="match status" value="3"/>
</dbReference>
<dbReference type="Gene3D" id="2.170.270.10">
    <property type="entry name" value="SET domain"/>
    <property type="match status" value="1"/>
</dbReference>
<dbReference type="PROSITE" id="PS50088">
    <property type="entry name" value="ANK_REPEAT"/>
    <property type="match status" value="2"/>
</dbReference>
<dbReference type="InterPro" id="IPR036770">
    <property type="entry name" value="Ankyrin_rpt-contain_sf"/>
</dbReference>
<proteinExistence type="predicted"/>
<dbReference type="InterPro" id="IPR001214">
    <property type="entry name" value="SET_dom"/>
</dbReference>
<organism evidence="4 5">
    <name type="scientific">Ramazzottius varieornatus</name>
    <name type="common">Water bear</name>
    <name type="synonym">Tardigrade</name>
    <dbReference type="NCBI Taxonomy" id="947166"/>
    <lineage>
        <taxon>Eukaryota</taxon>
        <taxon>Metazoa</taxon>
        <taxon>Ecdysozoa</taxon>
        <taxon>Tardigrada</taxon>
        <taxon>Eutardigrada</taxon>
        <taxon>Parachela</taxon>
        <taxon>Hypsibioidea</taxon>
        <taxon>Ramazzottiidae</taxon>
        <taxon>Ramazzottius</taxon>
    </lineage>
</organism>